<sequence>MVGFVSDVFISLNLEWSRVGVGVVNSRGKRKVYAVGEFPGSSPGRTSVLVPQKEKVQKESKEKKRSHGGGKYKVLILNDAFNSMEYVAATLLRLIPGMTTELAWKVMKEAHENGAAVVGVWVFELAEAYCDAIQSAGIGSRIEPE</sequence>
<dbReference type="InterPro" id="IPR003769">
    <property type="entry name" value="ClpS_core"/>
</dbReference>
<evidence type="ECO:0000313" key="3">
    <source>
        <dbReference type="EMBL" id="CAD9233442.1"/>
    </source>
</evidence>
<dbReference type="PANTHER" id="PTHR33473:SF17">
    <property type="entry name" value="ATP-DEPENDENT CLP PROTEASE ADAPTER PROTEIN CLPS1, CHLOROPLASTIC"/>
    <property type="match status" value="1"/>
</dbReference>
<dbReference type="GO" id="GO:0006508">
    <property type="term" value="P:proteolysis"/>
    <property type="evidence" value="ECO:0007669"/>
    <property type="project" value="InterPro"/>
</dbReference>
<evidence type="ECO:0000259" key="2">
    <source>
        <dbReference type="Pfam" id="PF02617"/>
    </source>
</evidence>
<dbReference type="InterPro" id="IPR014719">
    <property type="entry name" value="Ribosomal_bL12_C/ClpS-like"/>
</dbReference>
<evidence type="ECO:0000256" key="1">
    <source>
        <dbReference type="SAM" id="MobiDB-lite"/>
    </source>
</evidence>
<feature type="domain" description="Adaptor protein ClpS core" evidence="2">
    <location>
        <begin position="71"/>
        <end position="135"/>
    </location>
</feature>
<accession>A0A7S1TEG0</accession>
<reference evidence="3" key="1">
    <citation type="submission" date="2021-01" db="EMBL/GenBank/DDBJ databases">
        <authorList>
            <person name="Corre E."/>
            <person name="Pelletier E."/>
            <person name="Niang G."/>
            <person name="Scheremetjew M."/>
            <person name="Finn R."/>
            <person name="Kale V."/>
            <person name="Holt S."/>
            <person name="Cochrane G."/>
            <person name="Meng A."/>
            <person name="Brown T."/>
            <person name="Cohen L."/>
        </authorList>
    </citation>
    <scope>NUCLEOTIDE SEQUENCE</scope>
    <source>
        <strain evidence="3">SAG 36.94</strain>
    </source>
</reference>
<dbReference type="GO" id="GO:0030163">
    <property type="term" value="P:protein catabolic process"/>
    <property type="evidence" value="ECO:0007669"/>
    <property type="project" value="InterPro"/>
</dbReference>
<dbReference type="SUPFAM" id="SSF54736">
    <property type="entry name" value="ClpS-like"/>
    <property type="match status" value="1"/>
</dbReference>
<dbReference type="EMBL" id="HBGH01010019">
    <property type="protein sequence ID" value="CAD9233442.1"/>
    <property type="molecule type" value="Transcribed_RNA"/>
</dbReference>
<dbReference type="Gene3D" id="3.30.1390.10">
    <property type="match status" value="1"/>
</dbReference>
<dbReference type="AlphaFoldDB" id="A0A7S1TEG0"/>
<name>A0A7S1TEG0_9RHOD</name>
<feature type="compositionally biased region" description="Basic and acidic residues" evidence="1">
    <location>
        <begin position="52"/>
        <end position="62"/>
    </location>
</feature>
<organism evidence="3">
    <name type="scientific">Compsopogon caeruleus</name>
    <dbReference type="NCBI Taxonomy" id="31354"/>
    <lineage>
        <taxon>Eukaryota</taxon>
        <taxon>Rhodophyta</taxon>
        <taxon>Compsopogonophyceae</taxon>
        <taxon>Compsopogonales</taxon>
        <taxon>Compsopogonaceae</taxon>
        <taxon>Compsopogon</taxon>
    </lineage>
</organism>
<dbReference type="PANTHER" id="PTHR33473">
    <property type="entry name" value="ATP-DEPENDENT CLP PROTEASE ADAPTER PROTEIN CLPS1, CHLOROPLASTIC"/>
    <property type="match status" value="1"/>
</dbReference>
<proteinExistence type="predicted"/>
<feature type="region of interest" description="Disordered" evidence="1">
    <location>
        <begin position="42"/>
        <end position="68"/>
    </location>
</feature>
<dbReference type="InterPro" id="IPR022935">
    <property type="entry name" value="ClpS"/>
</dbReference>
<gene>
    <name evidence="3" type="ORF">CCAE0312_LOCUS5528</name>
</gene>
<dbReference type="Pfam" id="PF02617">
    <property type="entry name" value="ClpS"/>
    <property type="match status" value="1"/>
</dbReference>
<protein>
    <recommendedName>
        <fullName evidence="2">Adaptor protein ClpS core domain-containing protein</fullName>
    </recommendedName>
</protein>